<dbReference type="STRING" id="52904.ENSSMAP00000013297"/>
<feature type="compositionally biased region" description="Acidic residues" evidence="4">
    <location>
        <begin position="1060"/>
        <end position="1071"/>
    </location>
</feature>
<dbReference type="PANTHER" id="PTHR21553">
    <property type="entry name" value="ALMS1-RELATED"/>
    <property type="match status" value="1"/>
</dbReference>
<feature type="compositionally biased region" description="Basic and acidic residues" evidence="4">
    <location>
        <begin position="188"/>
        <end position="213"/>
    </location>
</feature>
<feature type="region of interest" description="Disordered" evidence="4">
    <location>
        <begin position="561"/>
        <end position="610"/>
    </location>
</feature>
<comment type="subcellular location">
    <subcellularLocation>
        <location evidence="1">Cytoplasm</location>
        <location evidence="1">Cytoskeleton</location>
        <location evidence="1">Microtubule organizing center</location>
        <location evidence="1">Centrosome</location>
    </subcellularLocation>
</comment>
<feature type="compositionally biased region" description="Basic and acidic residues" evidence="4">
    <location>
        <begin position="1606"/>
        <end position="1630"/>
    </location>
</feature>
<keyword evidence="2" id="KW-0963">Cytoplasm</keyword>
<feature type="compositionally biased region" description="Basic and acidic residues" evidence="4">
    <location>
        <begin position="1365"/>
        <end position="1384"/>
    </location>
</feature>
<feature type="compositionally biased region" description="Low complexity" evidence="4">
    <location>
        <begin position="1182"/>
        <end position="1195"/>
    </location>
</feature>
<dbReference type="InterPro" id="IPR029299">
    <property type="entry name" value="ALMS_motif"/>
</dbReference>
<feature type="compositionally biased region" description="Polar residues" evidence="4">
    <location>
        <begin position="405"/>
        <end position="414"/>
    </location>
</feature>
<protein>
    <submittedName>
        <fullName evidence="6">Putative Alstrom syndrome protein 1</fullName>
    </submittedName>
</protein>
<reference evidence="6 7" key="1">
    <citation type="submission" date="2017-12" db="EMBL/GenBank/DDBJ databases">
        <title>Integrating genomic resources of turbot (Scophthalmus maximus) in depth evaluation of genetic and physical mapping variation across individuals.</title>
        <authorList>
            <person name="Martinez P."/>
        </authorList>
    </citation>
    <scope>NUCLEOTIDE SEQUENCE [LARGE SCALE GENOMIC DNA]</scope>
</reference>
<dbReference type="GO" id="GO:0005814">
    <property type="term" value="C:centriole"/>
    <property type="evidence" value="ECO:0007669"/>
    <property type="project" value="TreeGrafter"/>
</dbReference>
<feature type="compositionally biased region" description="Low complexity" evidence="4">
    <location>
        <begin position="563"/>
        <end position="592"/>
    </location>
</feature>
<evidence type="ECO:0000313" key="7">
    <source>
        <dbReference type="Proteomes" id="UP000246464"/>
    </source>
</evidence>
<feature type="compositionally biased region" description="Basic and acidic residues" evidence="4">
    <location>
        <begin position="1780"/>
        <end position="1801"/>
    </location>
</feature>
<feature type="compositionally biased region" description="Basic and acidic residues" evidence="4">
    <location>
        <begin position="627"/>
        <end position="642"/>
    </location>
</feature>
<feature type="compositionally biased region" description="Basic and acidic residues" evidence="4">
    <location>
        <begin position="473"/>
        <end position="489"/>
    </location>
</feature>
<feature type="compositionally biased region" description="Low complexity" evidence="4">
    <location>
        <begin position="1718"/>
        <end position="1731"/>
    </location>
</feature>
<keyword evidence="7" id="KW-1185">Reference proteome</keyword>
<name>A0A2U9CII5_SCOMX</name>
<feature type="region of interest" description="Disordered" evidence="4">
    <location>
        <begin position="739"/>
        <end position="792"/>
    </location>
</feature>
<evidence type="ECO:0000259" key="5">
    <source>
        <dbReference type="Pfam" id="PF15309"/>
    </source>
</evidence>
<feature type="region of interest" description="Disordered" evidence="4">
    <location>
        <begin position="938"/>
        <end position="1138"/>
    </location>
</feature>
<feature type="compositionally biased region" description="Low complexity" evidence="4">
    <location>
        <begin position="1265"/>
        <end position="1279"/>
    </location>
</feature>
<evidence type="ECO:0000256" key="4">
    <source>
        <dbReference type="SAM" id="MobiDB-lite"/>
    </source>
</evidence>
<dbReference type="GO" id="GO:0005829">
    <property type="term" value="C:cytosol"/>
    <property type="evidence" value="ECO:0007669"/>
    <property type="project" value="TreeGrafter"/>
</dbReference>
<dbReference type="Proteomes" id="UP000246464">
    <property type="component" value="Chromosome 17"/>
</dbReference>
<evidence type="ECO:0000256" key="2">
    <source>
        <dbReference type="ARBA" id="ARBA00022490"/>
    </source>
</evidence>
<feature type="compositionally biased region" description="Basic and acidic residues" evidence="4">
    <location>
        <begin position="1568"/>
        <end position="1587"/>
    </location>
</feature>
<feature type="compositionally biased region" description="Basic and acidic residues" evidence="4">
    <location>
        <begin position="322"/>
        <end position="345"/>
    </location>
</feature>
<evidence type="ECO:0000256" key="3">
    <source>
        <dbReference type="ARBA" id="ARBA00023212"/>
    </source>
</evidence>
<feature type="compositionally biased region" description="Basic and acidic residues" evidence="4">
    <location>
        <begin position="1345"/>
        <end position="1356"/>
    </location>
</feature>
<feature type="compositionally biased region" description="Polar residues" evidence="4">
    <location>
        <begin position="1333"/>
        <end position="1343"/>
    </location>
</feature>
<dbReference type="PANTHER" id="PTHR21553:SF36">
    <property type="entry name" value="ALMS1 CENTROSOME AND BASAL BODY-ASSOCIATED PROTEIN-RELATED"/>
    <property type="match status" value="1"/>
</dbReference>
<feature type="compositionally biased region" description="Low complexity" evidence="4">
    <location>
        <begin position="1802"/>
        <end position="1827"/>
    </location>
</feature>
<feature type="compositionally biased region" description="Basic and acidic residues" evidence="4">
    <location>
        <begin position="1897"/>
        <end position="1914"/>
    </location>
</feature>
<feature type="compositionally biased region" description="Polar residues" evidence="4">
    <location>
        <begin position="1503"/>
        <end position="1519"/>
    </location>
</feature>
<feature type="region of interest" description="Disordered" evidence="4">
    <location>
        <begin position="181"/>
        <end position="213"/>
    </location>
</feature>
<feature type="region of interest" description="Disordered" evidence="4">
    <location>
        <begin position="1169"/>
        <end position="1486"/>
    </location>
</feature>
<keyword evidence="3" id="KW-0206">Cytoskeleton</keyword>
<feature type="region of interest" description="Disordered" evidence="4">
    <location>
        <begin position="1498"/>
        <end position="1634"/>
    </location>
</feature>
<dbReference type="Pfam" id="PF15309">
    <property type="entry name" value="ALMS_motif"/>
    <property type="match status" value="1"/>
</dbReference>
<feature type="compositionally biased region" description="Polar residues" evidence="4">
    <location>
        <begin position="301"/>
        <end position="321"/>
    </location>
</feature>
<organism evidence="6 7">
    <name type="scientific">Scophthalmus maximus</name>
    <name type="common">Turbot</name>
    <name type="synonym">Psetta maxima</name>
    <dbReference type="NCBI Taxonomy" id="52904"/>
    <lineage>
        <taxon>Eukaryota</taxon>
        <taxon>Metazoa</taxon>
        <taxon>Chordata</taxon>
        <taxon>Craniata</taxon>
        <taxon>Vertebrata</taxon>
        <taxon>Euteleostomi</taxon>
        <taxon>Actinopterygii</taxon>
        <taxon>Neopterygii</taxon>
        <taxon>Teleostei</taxon>
        <taxon>Neoteleostei</taxon>
        <taxon>Acanthomorphata</taxon>
        <taxon>Carangaria</taxon>
        <taxon>Pleuronectiformes</taxon>
        <taxon>Pleuronectoidei</taxon>
        <taxon>Scophthalmidae</taxon>
        <taxon>Scophthalmus</taxon>
    </lineage>
</organism>
<feature type="compositionally biased region" description="Polar residues" evidence="4">
    <location>
        <begin position="370"/>
        <end position="380"/>
    </location>
</feature>
<dbReference type="GO" id="GO:0008017">
    <property type="term" value="F:microtubule binding"/>
    <property type="evidence" value="ECO:0007669"/>
    <property type="project" value="TreeGrafter"/>
</dbReference>
<feature type="region of interest" description="Disordered" evidence="4">
    <location>
        <begin position="1"/>
        <end position="54"/>
    </location>
</feature>
<feature type="compositionally biased region" description="Polar residues" evidence="4">
    <location>
        <begin position="990"/>
        <end position="1005"/>
    </location>
</feature>
<feature type="compositionally biased region" description="Pro residues" evidence="4">
    <location>
        <begin position="1280"/>
        <end position="1292"/>
    </location>
</feature>
<feature type="compositionally biased region" description="Polar residues" evidence="4">
    <location>
        <begin position="759"/>
        <end position="779"/>
    </location>
</feature>
<feature type="compositionally biased region" description="Basic residues" evidence="4">
    <location>
        <begin position="1881"/>
        <end position="1896"/>
    </location>
</feature>
<feature type="region of interest" description="Disordered" evidence="4">
    <location>
        <begin position="1774"/>
        <end position="1923"/>
    </location>
</feature>
<proteinExistence type="predicted"/>
<dbReference type="GO" id="GO:0005813">
    <property type="term" value="C:centrosome"/>
    <property type="evidence" value="ECO:0007669"/>
    <property type="project" value="UniProtKB-SubCell"/>
</dbReference>
<feature type="region of interest" description="Disordered" evidence="4">
    <location>
        <begin position="157"/>
        <end position="176"/>
    </location>
</feature>
<evidence type="ECO:0000313" key="6">
    <source>
        <dbReference type="EMBL" id="AWP16043.1"/>
    </source>
</evidence>
<feature type="compositionally biased region" description="Low complexity" evidence="4">
    <location>
        <begin position="1743"/>
        <end position="1753"/>
    </location>
</feature>
<feature type="compositionally biased region" description="Low complexity" evidence="4">
    <location>
        <begin position="959"/>
        <end position="975"/>
    </location>
</feature>
<feature type="region of interest" description="Disordered" evidence="4">
    <location>
        <begin position="1683"/>
        <end position="1753"/>
    </location>
</feature>
<evidence type="ECO:0000256" key="1">
    <source>
        <dbReference type="ARBA" id="ARBA00004300"/>
    </source>
</evidence>
<feature type="compositionally biased region" description="Low complexity" evidence="4">
    <location>
        <begin position="848"/>
        <end position="868"/>
    </location>
</feature>
<feature type="domain" description="ALMS motif" evidence="5">
    <location>
        <begin position="1941"/>
        <end position="2057"/>
    </location>
</feature>
<feature type="region of interest" description="Disordered" evidence="4">
    <location>
        <begin position="627"/>
        <end position="654"/>
    </location>
</feature>
<feature type="compositionally biased region" description="Polar residues" evidence="4">
    <location>
        <begin position="1116"/>
        <end position="1131"/>
    </location>
</feature>
<dbReference type="GO" id="GO:0046599">
    <property type="term" value="P:regulation of centriole replication"/>
    <property type="evidence" value="ECO:0007669"/>
    <property type="project" value="TreeGrafter"/>
</dbReference>
<accession>A0A2U9CII5</accession>
<dbReference type="EMBL" id="CP026259">
    <property type="protein sequence ID" value="AWP16043.1"/>
    <property type="molecule type" value="Genomic_DNA"/>
</dbReference>
<feature type="compositionally biased region" description="Polar residues" evidence="4">
    <location>
        <begin position="267"/>
        <end position="277"/>
    </location>
</feature>
<feature type="compositionally biased region" description="Basic and acidic residues" evidence="4">
    <location>
        <begin position="1683"/>
        <end position="1694"/>
    </location>
</feature>
<feature type="region of interest" description="Disordered" evidence="4">
    <location>
        <begin position="807"/>
        <end position="880"/>
    </location>
</feature>
<feature type="region of interest" description="Disordered" evidence="4">
    <location>
        <begin position="244"/>
        <end position="495"/>
    </location>
</feature>
<sequence>MVNMRFMTRVEDSPQSPADEDVSESLGRFSINQPGARSRPGGGQDQTDQPRLATEDWELQQPGGHLALDFQDSNLSPALSLFRVNSGVEHNFTEYSLFHQSDNEFVPLRAYPDISMASDRFHFQPQDRTTRASECGSLSQHPLAHESILSEDGAISCFSPPQQSLPPGDEGKQEEMVHSRLTANADKQGVKSRDDGGGSSSREKDPETLTDPLHKLVGEEDEAFFLSKDIPAQYLLQLLKKDVGMPSSSSSAVSSASQPSVRSNASLVQESKSTGVHRSTARREAPPGEASLPQQQTQQQPDRSQTHLSSEVCNITTGSRSTRPDDSSEELHRELLSEAERHSSREAQPINQQQKCPSPPGQRFTPYPAETSQSTQNVIRTNLGDLSQMGPLSAGVERVRREQDLWSSGNQTGIDGSYLGFLPQSQSTPGVFKAPPRSSVKATLGKLSAIESDKENSYQSRAGISALPPAPEPDVHRPDINQRQEEHTSSAKVQSLPSLTYMEKVDAWRANQSSGKTPLFDSLALQGFSGISPKQKAYDAVSETLNRILTEQVRSLQQPPVLSAVSHDVSQSSSAAPSGSSSPRRGEAAGSSPSDKDNTRSAAIPLTSPFCRSQSHSSLSTVVMSVQKEKVKSHTQDDDHHRLSASAQPSPLADLGQFSDVSVERDLTLSSSQESYNSGIKVGTSIGASSVTSLEVDNYAPYWTSKLPSTPPPPGPRELNIEERIPLYLHNLGINQSPSTILTPFAPRGPIREPEFSPTDLSTIKGSIGTPTKSEQPSEGGSPHKGEFSRSSVLSVDSSVSIPFSLDSLGPVASVPERSRRASPPTDAEVIHSKASLPYEDSQSSTVQPSLQQQEDSSLSSGQSALQLGERFDLESPLQTNRSLAKSGEDFLVSSKALWEIRSLLSQAETVASGGSSATSLAAPRLLSDNDLFHSSRKKTSKLHDSTFSSSATEDPRTRSSLLSTRSSSDSMLTSEKPRQISVGGEGMSSLWQPDHPSTQFQTTAPAAGSTLDVSKSARRAEPEGCSAAPPDNIAPIRPAVVKSPPQHITSTLTEMLGSPEEEEEEEEEEEKTALGDSAQSMSSSSPALEDTDQGAVSDGSSQSSLAVRVAKLLQSEESATAMVSSTPSTTDQEEGRAREWIKLKISGQQCETLELDKEDRRRIEEIKRELLLKYPMKGQLSSDTESSTGSSVGVPRGQDPPHPAPSEANNQLSQPPRELGPDVPDSGEQRQSPRRPETLEAQVRKIAAREGVTLPRTNPQALTSISIATRRRTTSPSPSSSPAPPVSPAPEPLHLTELCTVAVEHQKANMPPAQNQDEAMFEPHGGLYAGKQSLNSPLTSGNQRRRDAVGGHFEEPPPPSQGLNREDEKIKDDDTQSFRRDNELFIQNISASGAHGAETPTEFVPLRTHCSSPDEGVGLSSPPEWNIDTREPRRQQRVKRADASDLFRSGVPKGRVASFTPHHRAETSKGTLTGEPPAPVLLPYKPHGSEELFYVPQLEADVSSTGPSDDTTMESSHTGSDDAVPPRFGSEVLGRQDPGLDRGVTIRHVEGIYSKRLKTAATFKMQEPGRRDVSRTPKPEASRRDQGTSPMQFQPVHKGRNCNESGHHLDRSSAPRPGDDVQQRSEPDVPHPISLDQLWQRFCDRWTVEDSRPTRDGEASLLERLERLSRLIHSTRGAIGLEGRREETRRGVGEEAVGGSRKTRQQTSEPTEEKSHSSFTSSVSHASSQSLQLGPAGRDESATSSAASTSVSTVDTARLVRVFGAHRVQHLKSSSSLGRLHDTIHRQKEGREQRRGRQAETETTGTDESSVVADSTSSTSTYTVPSHRGASTSPTAKRNVKLVSKGIQTARAPRQILSSSSSVERGRGGGGERGLTKVQSSHKQRKSKRSPAKPHAKAERVRGENRYDRDKSTKTGADGRASYVTRNRIQIPEPKLRPLEALEMRLPHFICRSRQRVKCLALQAEERRLQAVVFTRGRDELLDQRAGRLLHPAGAGQLRRAVPRKEMIQRSKQIYENLPEVKRRREEDRRRAEYRSYRLNAQIYNKRITNRVLGRRPAWQ</sequence>
<gene>
    <name evidence="6" type="ORF">SMAX5B_009023</name>
</gene>
<feature type="compositionally biased region" description="Low complexity" evidence="4">
    <location>
        <begin position="247"/>
        <end position="266"/>
    </location>
</feature>
<feature type="compositionally biased region" description="Basic and acidic residues" evidence="4">
    <location>
        <begin position="1428"/>
        <end position="1446"/>
    </location>
</feature>